<evidence type="ECO:0000313" key="1">
    <source>
        <dbReference type="EMBL" id="CAG9790262.1"/>
    </source>
</evidence>
<dbReference type="AlphaFoldDB" id="A0A9N9R615"/>
<sequence length="216" mass="24531">MANVAAVLETQKSLEAMLLKKMSDMEAQLRSVSPMQDTDKISRIEEEFKCFKDLVFNAFSLLHQQINEILTRHLGLTDFKSANLKICYRLGRFGEGHSRPIVIHFANEASKLTVWKNKTKFKGSSLVVREFLTKIRQATFKAARDHFGMSNAWTLDGNVCILTPDGNRIRLTTMQELDNITPKFLKPSTSARVIDSAISPTTKTVQTRARRVNKKN</sequence>
<reference evidence="1" key="2">
    <citation type="submission" date="2022-10" db="EMBL/GenBank/DDBJ databases">
        <authorList>
            <consortium name="ENA_rothamsted_submissions"/>
            <consortium name="culmorum"/>
            <person name="King R."/>
        </authorList>
    </citation>
    <scope>NUCLEOTIDE SEQUENCE</scope>
</reference>
<accession>A0A9N9R615</accession>
<keyword evidence="2" id="KW-1185">Reference proteome</keyword>
<protein>
    <submittedName>
        <fullName evidence="1">Uncharacterized protein</fullName>
    </submittedName>
</protein>
<dbReference type="OrthoDB" id="7482633at2759"/>
<organism evidence="1 2">
    <name type="scientific">Diatraea saccharalis</name>
    <name type="common">sugarcane borer</name>
    <dbReference type="NCBI Taxonomy" id="40085"/>
    <lineage>
        <taxon>Eukaryota</taxon>
        <taxon>Metazoa</taxon>
        <taxon>Ecdysozoa</taxon>
        <taxon>Arthropoda</taxon>
        <taxon>Hexapoda</taxon>
        <taxon>Insecta</taxon>
        <taxon>Pterygota</taxon>
        <taxon>Neoptera</taxon>
        <taxon>Endopterygota</taxon>
        <taxon>Lepidoptera</taxon>
        <taxon>Glossata</taxon>
        <taxon>Ditrysia</taxon>
        <taxon>Pyraloidea</taxon>
        <taxon>Crambidae</taxon>
        <taxon>Crambinae</taxon>
        <taxon>Diatraea</taxon>
    </lineage>
</organism>
<evidence type="ECO:0000313" key="2">
    <source>
        <dbReference type="Proteomes" id="UP001153714"/>
    </source>
</evidence>
<dbReference type="Proteomes" id="UP001153714">
    <property type="component" value="Chromosome 21"/>
</dbReference>
<gene>
    <name evidence="1" type="ORF">DIATSA_LOCUS7931</name>
</gene>
<reference evidence="1" key="1">
    <citation type="submission" date="2021-12" db="EMBL/GenBank/DDBJ databases">
        <authorList>
            <person name="King R."/>
        </authorList>
    </citation>
    <scope>NUCLEOTIDE SEQUENCE</scope>
</reference>
<name>A0A9N9R615_9NEOP</name>
<proteinExistence type="predicted"/>
<dbReference type="EMBL" id="OU893352">
    <property type="protein sequence ID" value="CAG9790262.1"/>
    <property type="molecule type" value="Genomic_DNA"/>
</dbReference>